<evidence type="ECO:0000256" key="1">
    <source>
        <dbReference type="SAM" id="MobiDB-lite"/>
    </source>
</evidence>
<name>A0ABQ9WT22_9EUKA</name>
<reference evidence="2 3" key="1">
    <citation type="journal article" date="2022" name="bioRxiv">
        <title>Genomics of Preaxostyla Flagellates Illuminates Evolutionary Transitions and the Path Towards Mitochondrial Loss.</title>
        <authorList>
            <person name="Novak L.V.F."/>
            <person name="Treitli S.C."/>
            <person name="Pyrih J."/>
            <person name="Halakuc P."/>
            <person name="Pipaliya S.V."/>
            <person name="Vacek V."/>
            <person name="Brzon O."/>
            <person name="Soukal P."/>
            <person name="Eme L."/>
            <person name="Dacks J.B."/>
            <person name="Karnkowska A."/>
            <person name="Elias M."/>
            <person name="Hampl V."/>
        </authorList>
    </citation>
    <scope>NUCLEOTIDE SEQUENCE [LARGE SCALE GENOMIC DNA]</scope>
    <source>
        <strain evidence="2">NAU3</strain>
        <tissue evidence="2">Gut</tissue>
    </source>
</reference>
<keyword evidence="3" id="KW-1185">Reference proteome</keyword>
<feature type="compositionally biased region" description="Basic and acidic residues" evidence="1">
    <location>
        <begin position="28"/>
        <end position="41"/>
    </location>
</feature>
<feature type="compositionally biased region" description="Low complexity" evidence="1">
    <location>
        <begin position="48"/>
        <end position="67"/>
    </location>
</feature>
<dbReference type="EMBL" id="JARBJD010000485">
    <property type="protein sequence ID" value="KAK2941591.1"/>
    <property type="molecule type" value="Genomic_DNA"/>
</dbReference>
<feature type="region of interest" description="Disordered" evidence="1">
    <location>
        <begin position="331"/>
        <end position="397"/>
    </location>
</feature>
<sequence length="397" mass="44516">MNIEKVDKIPQNDDGVDQESTQHFTGAELDRYIEERIEQHLKSKRSSPARSSSSSSLVSISALSTVSFEEEIETSSTEEVYVRKKPLVRKRKFKKDTPRGGPRKKPKVEGSSTEERDFPQTQSRLRSPPTVSASPPAWSPELAWLTQLIQSPSTRRTNALSMFEENEIFRREVGQWIRKSMKGWNGSFTDDVLDTRLRDTLIAGATEMRKDAGIPSYTEFQAIEREGWRKTQERALSGAVQSTLTSIAVTADVLRSLGNMPEDQEKKEQLGQAIALMIDATTRTDSSRYIDESSEALYARSSGLPEPFTPQVQRQLQGEAQLAKLAFSNQRSLPQVRNTSQQSSSSFFGRGGRSSTPGKESSSWRRLDTRPQQGQTYKQFTPKREAGSGPEGGRSQQ</sequence>
<evidence type="ECO:0000313" key="2">
    <source>
        <dbReference type="EMBL" id="KAK2941591.1"/>
    </source>
</evidence>
<accession>A0ABQ9WT22</accession>
<feature type="region of interest" description="Disordered" evidence="1">
    <location>
        <begin position="1"/>
        <end position="137"/>
    </location>
</feature>
<feature type="compositionally biased region" description="Polar residues" evidence="1">
    <location>
        <begin position="370"/>
        <end position="379"/>
    </location>
</feature>
<evidence type="ECO:0000313" key="3">
    <source>
        <dbReference type="Proteomes" id="UP001281761"/>
    </source>
</evidence>
<proteinExistence type="predicted"/>
<organism evidence="2 3">
    <name type="scientific">Blattamonas nauphoetae</name>
    <dbReference type="NCBI Taxonomy" id="2049346"/>
    <lineage>
        <taxon>Eukaryota</taxon>
        <taxon>Metamonada</taxon>
        <taxon>Preaxostyla</taxon>
        <taxon>Oxymonadida</taxon>
        <taxon>Blattamonas</taxon>
    </lineage>
</organism>
<feature type="compositionally biased region" description="Basic residues" evidence="1">
    <location>
        <begin position="83"/>
        <end position="94"/>
    </location>
</feature>
<gene>
    <name evidence="2" type="ORF">BLNAU_23491</name>
</gene>
<dbReference type="Proteomes" id="UP001281761">
    <property type="component" value="Unassembled WGS sequence"/>
</dbReference>
<feature type="compositionally biased region" description="Polar residues" evidence="1">
    <location>
        <begin position="119"/>
        <end position="133"/>
    </location>
</feature>
<comment type="caution">
    <text evidence="2">The sequence shown here is derived from an EMBL/GenBank/DDBJ whole genome shotgun (WGS) entry which is preliminary data.</text>
</comment>
<protein>
    <submittedName>
        <fullName evidence="2">Uncharacterized protein</fullName>
    </submittedName>
</protein>
<feature type="compositionally biased region" description="Basic and acidic residues" evidence="1">
    <location>
        <begin position="1"/>
        <end position="11"/>
    </location>
</feature>